<feature type="signal peptide" evidence="3">
    <location>
        <begin position="1"/>
        <end position="18"/>
    </location>
</feature>
<protein>
    <recommendedName>
        <fullName evidence="6">Protein phosphatase inhibitor 2-like</fullName>
    </recommendedName>
</protein>
<proteinExistence type="predicted"/>
<reference evidence="4 5" key="1">
    <citation type="submission" date="2021-05" db="EMBL/GenBank/DDBJ databases">
        <title>Genome Assembly of Synthetic Allotetraploid Brassica napus Reveals Homoeologous Exchanges between Subgenomes.</title>
        <authorList>
            <person name="Davis J.T."/>
        </authorList>
    </citation>
    <scope>NUCLEOTIDE SEQUENCE [LARGE SCALE GENOMIC DNA]</scope>
    <source>
        <strain evidence="5">cv. Da-Ae</strain>
        <tissue evidence="4">Seedling</tissue>
    </source>
</reference>
<evidence type="ECO:0000256" key="3">
    <source>
        <dbReference type="SAM" id="SignalP"/>
    </source>
</evidence>
<feature type="compositionally biased region" description="Acidic residues" evidence="1">
    <location>
        <begin position="176"/>
        <end position="185"/>
    </location>
</feature>
<dbReference type="Proteomes" id="UP000824890">
    <property type="component" value="Unassembled WGS sequence"/>
</dbReference>
<evidence type="ECO:0000313" key="5">
    <source>
        <dbReference type="Proteomes" id="UP000824890"/>
    </source>
</evidence>
<feature type="compositionally biased region" description="Basic and acidic residues" evidence="1">
    <location>
        <begin position="198"/>
        <end position="210"/>
    </location>
</feature>
<evidence type="ECO:0000313" key="4">
    <source>
        <dbReference type="EMBL" id="KAH0932337.1"/>
    </source>
</evidence>
<feature type="chain" id="PRO_5046538085" description="Protein phosphatase inhibitor 2-like" evidence="3">
    <location>
        <begin position="19"/>
        <end position="217"/>
    </location>
</feature>
<comment type="caution">
    <text evidence="4">The sequence shown here is derived from an EMBL/GenBank/DDBJ whole genome shotgun (WGS) entry which is preliminary data.</text>
</comment>
<evidence type="ECO:0000256" key="2">
    <source>
        <dbReference type="SAM" id="Phobius"/>
    </source>
</evidence>
<feature type="region of interest" description="Disordered" evidence="1">
    <location>
        <begin position="112"/>
        <end position="151"/>
    </location>
</feature>
<feature type="transmembrane region" description="Helical" evidence="2">
    <location>
        <begin position="65"/>
        <end position="85"/>
    </location>
</feature>
<keyword evidence="2" id="KW-0812">Transmembrane</keyword>
<dbReference type="EMBL" id="JAGKQM010000003">
    <property type="protein sequence ID" value="KAH0932337.1"/>
    <property type="molecule type" value="Genomic_DNA"/>
</dbReference>
<dbReference type="PANTHER" id="PTHR12398">
    <property type="entry name" value="PROTEIN PHOSPHATASE INHIBITOR"/>
    <property type="match status" value="1"/>
</dbReference>
<sequence length="217" mass="24095">MGLFLSLCLSLISSVSLGVRGRVQWDEANIVEIESNKPVRQKITEPKTPYHPMIHDDDDDEGLSIFPYFWFFIVHLFFLIVPGSLSPRGGRSFNECVDDMQRAEDLRNVLNGEAVSSGKGSGSGGGGWSSAEDEEADPLDDEGLEGEKNERFSELRRVHYDEFHKVKELRSLGSFYEEEEEGEDDGASKAETTTSPHSEGRVNKEVEAARKSSSSSS</sequence>
<name>A0ABQ8DSI8_BRANA</name>
<feature type="region of interest" description="Disordered" evidence="1">
    <location>
        <begin position="174"/>
        <end position="217"/>
    </location>
</feature>
<accession>A0ABQ8DSI8</accession>
<evidence type="ECO:0008006" key="6">
    <source>
        <dbReference type="Google" id="ProtNLM"/>
    </source>
</evidence>
<keyword evidence="2" id="KW-0472">Membrane</keyword>
<keyword evidence="3" id="KW-0732">Signal</keyword>
<keyword evidence="5" id="KW-1185">Reference proteome</keyword>
<dbReference type="InterPro" id="IPR007062">
    <property type="entry name" value="PPI-2"/>
</dbReference>
<feature type="compositionally biased region" description="Acidic residues" evidence="1">
    <location>
        <begin position="131"/>
        <end position="144"/>
    </location>
</feature>
<dbReference type="PANTHER" id="PTHR12398:SF33">
    <property type="entry name" value="PROTEIN PHOSPHATASE INHIBITOR 2"/>
    <property type="match status" value="1"/>
</dbReference>
<evidence type="ECO:0000256" key="1">
    <source>
        <dbReference type="SAM" id="MobiDB-lite"/>
    </source>
</evidence>
<gene>
    <name evidence="4" type="ORF">HID58_009454</name>
</gene>
<organism evidence="4 5">
    <name type="scientific">Brassica napus</name>
    <name type="common">Rape</name>
    <dbReference type="NCBI Taxonomy" id="3708"/>
    <lineage>
        <taxon>Eukaryota</taxon>
        <taxon>Viridiplantae</taxon>
        <taxon>Streptophyta</taxon>
        <taxon>Embryophyta</taxon>
        <taxon>Tracheophyta</taxon>
        <taxon>Spermatophyta</taxon>
        <taxon>Magnoliopsida</taxon>
        <taxon>eudicotyledons</taxon>
        <taxon>Gunneridae</taxon>
        <taxon>Pentapetalae</taxon>
        <taxon>rosids</taxon>
        <taxon>malvids</taxon>
        <taxon>Brassicales</taxon>
        <taxon>Brassicaceae</taxon>
        <taxon>Brassiceae</taxon>
        <taxon>Brassica</taxon>
    </lineage>
</organism>
<keyword evidence="2" id="KW-1133">Transmembrane helix</keyword>
<dbReference type="Pfam" id="PF04979">
    <property type="entry name" value="IPP-2"/>
    <property type="match status" value="1"/>
</dbReference>
<feature type="compositionally biased region" description="Gly residues" evidence="1">
    <location>
        <begin position="119"/>
        <end position="128"/>
    </location>
</feature>